<organism evidence="5 6">
    <name type="scientific">Eiseniibacteriota bacterium</name>
    <dbReference type="NCBI Taxonomy" id="2212470"/>
    <lineage>
        <taxon>Bacteria</taxon>
        <taxon>Candidatus Eiseniibacteriota</taxon>
    </lineage>
</organism>
<evidence type="ECO:0000259" key="4">
    <source>
        <dbReference type="Pfam" id="PF07992"/>
    </source>
</evidence>
<feature type="transmembrane region" description="Helical" evidence="3">
    <location>
        <begin position="7"/>
        <end position="25"/>
    </location>
</feature>
<keyword evidence="3" id="KW-1133">Transmembrane helix</keyword>
<dbReference type="InterPro" id="IPR050097">
    <property type="entry name" value="Ferredoxin-NADP_redctase_2"/>
</dbReference>
<comment type="caution">
    <text evidence="5">The sequence shown here is derived from an EMBL/GenBank/DDBJ whole genome shotgun (WGS) entry which is preliminary data.</text>
</comment>
<proteinExistence type="predicted"/>
<gene>
    <name evidence="5" type="ORF">E6K76_01230</name>
</gene>
<dbReference type="Gene3D" id="3.50.50.60">
    <property type="entry name" value="FAD/NAD(P)-binding domain"/>
    <property type="match status" value="2"/>
</dbReference>
<dbReference type="InterPro" id="IPR036188">
    <property type="entry name" value="FAD/NAD-bd_sf"/>
</dbReference>
<evidence type="ECO:0000256" key="2">
    <source>
        <dbReference type="ARBA" id="ARBA00023002"/>
    </source>
</evidence>
<dbReference type="Pfam" id="PF07992">
    <property type="entry name" value="Pyr_redox_2"/>
    <property type="match status" value="1"/>
</dbReference>
<dbReference type="Proteomes" id="UP000316852">
    <property type="component" value="Unassembled WGS sequence"/>
</dbReference>
<keyword evidence="3" id="KW-0812">Transmembrane</keyword>
<evidence type="ECO:0000313" key="5">
    <source>
        <dbReference type="EMBL" id="TMQ60648.1"/>
    </source>
</evidence>
<evidence type="ECO:0000256" key="1">
    <source>
        <dbReference type="ARBA" id="ARBA00022630"/>
    </source>
</evidence>
<keyword evidence="3" id="KW-0472">Membrane</keyword>
<dbReference type="EMBL" id="VBOW01000013">
    <property type="protein sequence ID" value="TMQ60648.1"/>
    <property type="molecule type" value="Genomic_DNA"/>
</dbReference>
<name>A0A538TAK2_UNCEI</name>
<dbReference type="PRINTS" id="PR00368">
    <property type="entry name" value="FADPNR"/>
</dbReference>
<keyword evidence="2" id="KW-0560">Oxidoreductase</keyword>
<dbReference type="PANTHER" id="PTHR48105">
    <property type="entry name" value="THIOREDOXIN REDUCTASE 1-RELATED-RELATED"/>
    <property type="match status" value="1"/>
</dbReference>
<keyword evidence="1" id="KW-0285">Flavoprotein</keyword>
<sequence length="310" mass="33713">MPRSEQLDALILGGGMAGLTAALWLRGFSLRALILEEAPSPGGQLHEIYAPIQDYPLAMGCDGQRFASLVLEDARRANLNILAGSPVTRISARRRWAERGGERFGARALLVATGLRRRWLGIPGERELLGRGVSHSANRDRVRYARKPVVVIGGGTAAVEDALLCAEIGCDVTLLHRSTRFRARTDFLARAREDRRIRIVPSAEVRRIAGEDHVEEVHFRTRGSRTTRVVKADAVFVRIGWEPRTELLRGQVSLDRAGYVRARAGGGTTLPGVFAAGDVCSPLWPSIANAAGQGAAAAWEIARYLGRVKG</sequence>
<accession>A0A538TAK2</accession>
<reference evidence="5 6" key="1">
    <citation type="journal article" date="2019" name="Nat. Microbiol.">
        <title>Mediterranean grassland soil C-N compound turnover is dependent on rainfall and depth, and is mediated by genomically divergent microorganisms.</title>
        <authorList>
            <person name="Diamond S."/>
            <person name="Andeer P.F."/>
            <person name="Li Z."/>
            <person name="Crits-Christoph A."/>
            <person name="Burstein D."/>
            <person name="Anantharaman K."/>
            <person name="Lane K.R."/>
            <person name="Thomas B.C."/>
            <person name="Pan C."/>
            <person name="Northen T.R."/>
            <person name="Banfield J.F."/>
        </authorList>
    </citation>
    <scope>NUCLEOTIDE SEQUENCE [LARGE SCALE GENOMIC DNA]</scope>
    <source>
        <strain evidence="5">WS_6</strain>
    </source>
</reference>
<feature type="domain" description="FAD/NAD(P)-binding" evidence="4">
    <location>
        <begin position="8"/>
        <end position="294"/>
    </location>
</feature>
<evidence type="ECO:0000313" key="6">
    <source>
        <dbReference type="Proteomes" id="UP000316852"/>
    </source>
</evidence>
<protein>
    <submittedName>
        <fullName evidence="5">NAD(P)/FAD-dependent oxidoreductase</fullName>
    </submittedName>
</protein>
<dbReference type="GO" id="GO:0016491">
    <property type="term" value="F:oxidoreductase activity"/>
    <property type="evidence" value="ECO:0007669"/>
    <property type="project" value="UniProtKB-KW"/>
</dbReference>
<dbReference type="PRINTS" id="PR00469">
    <property type="entry name" value="PNDRDTASEII"/>
</dbReference>
<dbReference type="AlphaFoldDB" id="A0A538TAK2"/>
<evidence type="ECO:0000256" key="3">
    <source>
        <dbReference type="SAM" id="Phobius"/>
    </source>
</evidence>
<dbReference type="SUPFAM" id="SSF51905">
    <property type="entry name" value="FAD/NAD(P)-binding domain"/>
    <property type="match status" value="1"/>
</dbReference>
<dbReference type="InterPro" id="IPR023753">
    <property type="entry name" value="FAD/NAD-binding_dom"/>
</dbReference>